<dbReference type="PANTHER" id="PTHR30606">
    <property type="entry name" value="LIPID A BIOSYNTHESIS LAUROYL ACYLTRANSFERASE"/>
    <property type="match status" value="1"/>
</dbReference>
<keyword evidence="6 7" id="KW-0012">Acyltransferase</keyword>
<protein>
    <submittedName>
        <fullName evidence="7">Phosphatidylinositol mannoside acyltransferase</fullName>
    </submittedName>
</protein>
<name>A0AB39UE23_9BIFI</name>
<organism evidence="7">
    <name type="scientific">Bifidobacterium fermentum</name>
    <dbReference type="NCBI Taxonomy" id="3059035"/>
    <lineage>
        <taxon>Bacteria</taxon>
        <taxon>Bacillati</taxon>
        <taxon>Actinomycetota</taxon>
        <taxon>Actinomycetes</taxon>
        <taxon>Bifidobacteriales</taxon>
        <taxon>Bifidobacteriaceae</taxon>
        <taxon>Bifidobacterium</taxon>
    </lineage>
</organism>
<dbReference type="GO" id="GO:0016746">
    <property type="term" value="F:acyltransferase activity"/>
    <property type="evidence" value="ECO:0007669"/>
    <property type="project" value="UniProtKB-KW"/>
</dbReference>
<keyword evidence="3" id="KW-0997">Cell inner membrane</keyword>
<evidence type="ECO:0000256" key="3">
    <source>
        <dbReference type="ARBA" id="ARBA00022519"/>
    </source>
</evidence>
<accession>A0AB39UE23</accession>
<dbReference type="EMBL" id="CP129682">
    <property type="protein sequence ID" value="XDS48016.1"/>
    <property type="molecule type" value="Genomic_DNA"/>
</dbReference>
<evidence type="ECO:0000313" key="7">
    <source>
        <dbReference type="EMBL" id="XDS47275.1"/>
    </source>
</evidence>
<dbReference type="RefSeq" id="WP_369342663.1">
    <property type="nucleotide sequence ID" value="NZ_CP129675.1"/>
</dbReference>
<gene>
    <name evidence="8" type="ORF">QN216_06605</name>
    <name evidence="7" type="ORF">QN217_03845</name>
</gene>
<keyword evidence="2" id="KW-1003">Cell membrane</keyword>
<dbReference type="Pfam" id="PF03279">
    <property type="entry name" value="Lip_A_acyltrans"/>
    <property type="match status" value="1"/>
</dbReference>
<keyword evidence="5" id="KW-0472">Membrane</keyword>
<dbReference type="AlphaFoldDB" id="A0AB39UE23"/>
<keyword evidence="4" id="KW-0808">Transferase</keyword>
<evidence type="ECO:0000256" key="2">
    <source>
        <dbReference type="ARBA" id="ARBA00022475"/>
    </source>
</evidence>
<comment type="subcellular location">
    <subcellularLocation>
        <location evidence="1">Cell inner membrane</location>
    </subcellularLocation>
</comment>
<sequence>MLDKALNLTFRYASHMPEAMLRAIFQAVAAVAWFFHAGGVCQLEKNLRRVLISRDGKATRLQLRRLSLLAMRSYFAYFAETMTVGARSGEQLHARIRGTGDGFDSIRRLCAHGSAPLAMGHQGNWDYAGFWAHDAIAPVTTVAERLSDEKLLQAFIDIRESLGMSILLTGEKNLTERLVAVLRQSHRIVPLLADRDLGRRGEFVHAFGSVIRVAPGPARIALERSLPLYVVNMHRELLSGARRKAAGVRYGYVCQIRGPIEIDPFLQMPRDQAVNALSQRWVDLWAQGVAEHPEDWHMMQPIFIEDLDMSRLHDVPQDIRALVTDSDKMHG</sequence>
<evidence type="ECO:0000256" key="5">
    <source>
        <dbReference type="ARBA" id="ARBA00023136"/>
    </source>
</evidence>
<dbReference type="InterPro" id="IPR004960">
    <property type="entry name" value="LipA_acyltrans"/>
</dbReference>
<evidence type="ECO:0000313" key="8">
    <source>
        <dbReference type="EMBL" id="XDS48016.1"/>
    </source>
</evidence>
<evidence type="ECO:0000256" key="6">
    <source>
        <dbReference type="ARBA" id="ARBA00023315"/>
    </source>
</evidence>
<dbReference type="NCBIfam" id="NF005919">
    <property type="entry name" value="PRK07920.1"/>
    <property type="match status" value="1"/>
</dbReference>
<evidence type="ECO:0000256" key="4">
    <source>
        <dbReference type="ARBA" id="ARBA00022679"/>
    </source>
</evidence>
<reference evidence="7" key="1">
    <citation type="submission" date="2023-07" db="EMBL/GenBank/DDBJ databases">
        <title>Bifidobacterium aquikefiriaerophilum sp. nov. and Bifidobacterium eccum sp. nov., isolated from water kefir.</title>
        <authorList>
            <person name="Breselge S."/>
            <person name="Bellassi P."/>
            <person name="Barcenilla C."/>
            <person name="Alvarez-Ordonez A."/>
            <person name="Morelli L."/>
            <person name="Cotter P.D."/>
        </authorList>
    </citation>
    <scope>NUCLEOTIDE SEQUENCE</scope>
    <source>
        <strain evidence="8">WK013_4_14</strain>
        <strain evidence="7">WK048_4_13</strain>
    </source>
</reference>
<dbReference type="GO" id="GO:0009247">
    <property type="term" value="P:glycolipid biosynthetic process"/>
    <property type="evidence" value="ECO:0007669"/>
    <property type="project" value="UniProtKB-ARBA"/>
</dbReference>
<dbReference type="GO" id="GO:0005886">
    <property type="term" value="C:plasma membrane"/>
    <property type="evidence" value="ECO:0007669"/>
    <property type="project" value="UniProtKB-SubCell"/>
</dbReference>
<evidence type="ECO:0000256" key="1">
    <source>
        <dbReference type="ARBA" id="ARBA00004533"/>
    </source>
</evidence>
<dbReference type="EMBL" id="CP129675">
    <property type="protein sequence ID" value="XDS47275.1"/>
    <property type="molecule type" value="Genomic_DNA"/>
</dbReference>
<dbReference type="PANTHER" id="PTHR30606:SF10">
    <property type="entry name" value="PHOSPHATIDYLINOSITOL MANNOSIDE ACYLTRANSFERASE"/>
    <property type="match status" value="1"/>
</dbReference>
<proteinExistence type="predicted"/>